<proteinExistence type="predicted"/>
<feature type="domain" description="Alginate export" evidence="2">
    <location>
        <begin position="109"/>
        <end position="420"/>
    </location>
</feature>
<dbReference type="RefSeq" id="WP_190421589.1">
    <property type="nucleotide sequence ID" value="NZ_JAAOCA010000016.1"/>
</dbReference>
<feature type="signal peptide" evidence="1">
    <location>
        <begin position="1"/>
        <end position="22"/>
    </location>
</feature>
<name>A0ABR7Z2Y6_9PSED</name>
<evidence type="ECO:0000313" key="3">
    <source>
        <dbReference type="EMBL" id="MBD1599817.1"/>
    </source>
</evidence>
<dbReference type="InterPro" id="IPR025388">
    <property type="entry name" value="Alginate_export_dom"/>
</dbReference>
<dbReference type="Proteomes" id="UP000805841">
    <property type="component" value="Unassembled WGS sequence"/>
</dbReference>
<evidence type="ECO:0000259" key="2">
    <source>
        <dbReference type="Pfam" id="PF13372"/>
    </source>
</evidence>
<evidence type="ECO:0000256" key="1">
    <source>
        <dbReference type="SAM" id="SignalP"/>
    </source>
</evidence>
<dbReference type="Pfam" id="PF13372">
    <property type="entry name" value="Alginate_exp"/>
    <property type="match status" value="1"/>
</dbReference>
<reference evidence="3 4" key="1">
    <citation type="journal article" date="2020" name="Insects">
        <title>Bacteria Belonging to Pseudomonas typographi sp. nov. from the Bark Beetle Ips typographus Have Genomic Potential to Aid in the Host Ecology.</title>
        <authorList>
            <person name="Peral-Aranega E."/>
            <person name="Saati-Santamaria Z."/>
            <person name="Kolarik M."/>
            <person name="Rivas R."/>
            <person name="Garcia-Fraile P."/>
        </authorList>
    </citation>
    <scope>NUCLEOTIDE SEQUENCE [LARGE SCALE GENOMIC DNA]</scope>
    <source>
        <strain evidence="3 4">CA3A</strain>
    </source>
</reference>
<evidence type="ECO:0000313" key="4">
    <source>
        <dbReference type="Proteomes" id="UP000805841"/>
    </source>
</evidence>
<keyword evidence="1" id="KW-0732">Signal</keyword>
<sequence length="434" mass="46799">MKYAAGFIAAGVGALYASSSFALDSFQIGDVLIEPSVTVGAAYLYDKHQAFGGRTSYIGLPVDRTSSRFEGFVLPGFKIAGPQTAYGSFFGGVSAVGAMTRGGSDAAGLTHDDPERASLETAFVGWKSGDVFSGLGKDAITLSAGKQTFMVGDGFLVGDGHADQGKDGAAWIGPRTSFSNTLIAQLNTGKVHADLFDLRANANTDYFDYHEHLRLRGANLEWRDTLGTLGATYLRTVDADNAARDGLNVYDVRAKGTPFTAVPQLGLAGEYVWEKGGDTSKSGQGWYAQASYAFTNVPWTPTLTYRRSQYSDDYDPLTYGYGGQYGDWYQGEIVGEYMLFNSNVDIDLLKLAVAPRQDLTVGLMAYKFQFDKKPDGITSRDFAKEIDLYANWTVTPAVTLSAVYGLATPGDGAKQAFGNNARSNLFETLVTWTF</sequence>
<organism evidence="3 4">
    <name type="scientific">Pseudomonas typographi</name>
    <dbReference type="NCBI Taxonomy" id="2715964"/>
    <lineage>
        <taxon>Bacteria</taxon>
        <taxon>Pseudomonadati</taxon>
        <taxon>Pseudomonadota</taxon>
        <taxon>Gammaproteobacteria</taxon>
        <taxon>Pseudomonadales</taxon>
        <taxon>Pseudomonadaceae</taxon>
        <taxon>Pseudomonas</taxon>
    </lineage>
</organism>
<feature type="chain" id="PRO_5046657603" description="Alginate export domain-containing protein" evidence="1">
    <location>
        <begin position="23"/>
        <end position="434"/>
    </location>
</feature>
<comment type="caution">
    <text evidence="3">The sequence shown here is derived from an EMBL/GenBank/DDBJ whole genome shotgun (WGS) entry which is preliminary data.</text>
</comment>
<protein>
    <recommendedName>
        <fullName evidence="2">Alginate export domain-containing protein</fullName>
    </recommendedName>
</protein>
<dbReference type="EMBL" id="JAAOCA010000016">
    <property type="protein sequence ID" value="MBD1599817.1"/>
    <property type="molecule type" value="Genomic_DNA"/>
</dbReference>
<keyword evidence="4" id="KW-1185">Reference proteome</keyword>
<accession>A0ABR7Z2Y6</accession>
<gene>
    <name evidence="3" type="ORF">HAQ05_14030</name>
</gene>